<evidence type="ECO:0000313" key="3">
    <source>
        <dbReference type="Proteomes" id="UP000694401"/>
    </source>
</evidence>
<dbReference type="PROSITE" id="PS50805">
    <property type="entry name" value="KRAB"/>
    <property type="match status" value="1"/>
</dbReference>
<reference evidence="2" key="1">
    <citation type="submission" date="2025-08" db="UniProtKB">
        <authorList>
            <consortium name="Ensembl"/>
        </authorList>
    </citation>
    <scope>IDENTIFICATION</scope>
</reference>
<name>A0A8D2Q365_ZOSLA</name>
<dbReference type="Ensembl" id="ENSZLMT00000021232.1">
    <property type="protein sequence ID" value="ENSZLMP00000020679.1"/>
    <property type="gene ID" value="ENSZLMG00000014223.1"/>
</dbReference>
<dbReference type="AlphaFoldDB" id="A0A8D2Q365"/>
<sequence>MQGPWVLLDPRQKALYLDVMHESYETLMSLGKDTPEISFSLFFIPLSFPYSKRSSLARGVEGSGQVFRGIFPSSSPLFNSFSSGRCY</sequence>
<proteinExistence type="predicted"/>
<dbReference type="CDD" id="cd07765">
    <property type="entry name" value="KRAB_A-box"/>
    <property type="match status" value="1"/>
</dbReference>
<evidence type="ECO:0000259" key="1">
    <source>
        <dbReference type="PROSITE" id="PS50805"/>
    </source>
</evidence>
<reference evidence="2" key="2">
    <citation type="submission" date="2025-09" db="UniProtKB">
        <authorList>
            <consortium name="Ensembl"/>
        </authorList>
    </citation>
    <scope>IDENTIFICATION</scope>
</reference>
<dbReference type="Proteomes" id="UP000694401">
    <property type="component" value="Unassembled WGS sequence"/>
</dbReference>
<protein>
    <recommendedName>
        <fullName evidence="1">KRAB domain-containing protein</fullName>
    </recommendedName>
</protein>
<accession>A0A8D2Q365</accession>
<dbReference type="GO" id="GO:0006355">
    <property type="term" value="P:regulation of DNA-templated transcription"/>
    <property type="evidence" value="ECO:0007669"/>
    <property type="project" value="InterPro"/>
</dbReference>
<keyword evidence="3" id="KW-1185">Reference proteome</keyword>
<evidence type="ECO:0000313" key="2">
    <source>
        <dbReference type="Ensembl" id="ENSZLMP00000020679.1"/>
    </source>
</evidence>
<dbReference type="Pfam" id="PF01352">
    <property type="entry name" value="KRAB"/>
    <property type="match status" value="1"/>
</dbReference>
<dbReference type="Gene3D" id="6.10.140.140">
    <property type="match status" value="1"/>
</dbReference>
<feature type="domain" description="KRAB" evidence="1">
    <location>
        <begin position="1"/>
        <end position="62"/>
    </location>
</feature>
<dbReference type="InterPro" id="IPR036051">
    <property type="entry name" value="KRAB_dom_sf"/>
</dbReference>
<dbReference type="InterPro" id="IPR001909">
    <property type="entry name" value="KRAB"/>
</dbReference>
<organism evidence="2 3">
    <name type="scientific">Zosterops lateralis melanops</name>
    <dbReference type="NCBI Taxonomy" id="1220523"/>
    <lineage>
        <taxon>Eukaryota</taxon>
        <taxon>Metazoa</taxon>
        <taxon>Chordata</taxon>
        <taxon>Craniata</taxon>
        <taxon>Vertebrata</taxon>
        <taxon>Euteleostomi</taxon>
        <taxon>Archelosauria</taxon>
        <taxon>Archosauria</taxon>
        <taxon>Dinosauria</taxon>
        <taxon>Saurischia</taxon>
        <taxon>Theropoda</taxon>
        <taxon>Coelurosauria</taxon>
        <taxon>Aves</taxon>
        <taxon>Neognathae</taxon>
        <taxon>Neoaves</taxon>
        <taxon>Telluraves</taxon>
        <taxon>Australaves</taxon>
        <taxon>Passeriformes</taxon>
        <taxon>Sylvioidea</taxon>
        <taxon>Zosteropidae</taxon>
        <taxon>Zosterops</taxon>
    </lineage>
</organism>
<dbReference type="SUPFAM" id="SSF109640">
    <property type="entry name" value="KRAB domain (Kruppel-associated box)"/>
    <property type="match status" value="1"/>
</dbReference>